<dbReference type="SMART" id="SM00220">
    <property type="entry name" value="S_TKc"/>
    <property type="match status" value="1"/>
</dbReference>
<dbReference type="GO" id="GO:0005737">
    <property type="term" value="C:cytoplasm"/>
    <property type="evidence" value="ECO:0007669"/>
    <property type="project" value="TreeGrafter"/>
</dbReference>
<proteinExistence type="predicted"/>
<dbReference type="GO" id="GO:0005524">
    <property type="term" value="F:ATP binding"/>
    <property type="evidence" value="ECO:0007669"/>
    <property type="project" value="InterPro"/>
</dbReference>
<evidence type="ECO:0000313" key="3">
    <source>
        <dbReference type="Proteomes" id="UP000054771"/>
    </source>
</evidence>
<dbReference type="GO" id="GO:0005634">
    <property type="term" value="C:nucleus"/>
    <property type="evidence" value="ECO:0007669"/>
    <property type="project" value="TreeGrafter"/>
</dbReference>
<accession>A0A0U4ZL95</accession>
<feature type="domain" description="Protein kinase" evidence="1">
    <location>
        <begin position="170"/>
        <end position="516"/>
    </location>
</feature>
<dbReference type="OrthoDB" id="5986190at2759"/>
<dbReference type="PANTHER" id="PTHR44167:SF24">
    <property type="entry name" value="SERINE_THREONINE-PROTEIN KINASE CHK2"/>
    <property type="match status" value="1"/>
</dbReference>
<dbReference type="GO" id="GO:0004674">
    <property type="term" value="F:protein serine/threonine kinase activity"/>
    <property type="evidence" value="ECO:0007669"/>
    <property type="project" value="TreeGrafter"/>
</dbReference>
<dbReference type="PROSITE" id="PS00108">
    <property type="entry name" value="PROTEIN_KINASE_ST"/>
    <property type="match status" value="1"/>
</dbReference>
<dbReference type="PANTHER" id="PTHR44167">
    <property type="entry name" value="OVARIAN-SPECIFIC SERINE/THREONINE-PROTEIN KINASE LOK-RELATED"/>
    <property type="match status" value="1"/>
</dbReference>
<dbReference type="SUPFAM" id="SSF82171">
    <property type="entry name" value="DPP6 N-terminal domain-like"/>
    <property type="match status" value="1"/>
</dbReference>
<dbReference type="Gene3D" id="1.10.510.10">
    <property type="entry name" value="Transferase(Phosphotransferase) domain 1"/>
    <property type="match status" value="1"/>
</dbReference>
<keyword evidence="3" id="KW-1185">Reference proteome</keyword>
<dbReference type="SUPFAM" id="SSF56112">
    <property type="entry name" value="Protein kinase-like (PK-like)"/>
    <property type="match status" value="1"/>
</dbReference>
<dbReference type="EMBL" id="CDMC01000018">
    <property type="protein sequence ID" value="CEL10373.1"/>
    <property type="molecule type" value="Genomic_DNA"/>
</dbReference>
<organism evidence="2 3">
    <name type="scientific">Aspergillus calidoustus</name>
    <dbReference type="NCBI Taxonomy" id="454130"/>
    <lineage>
        <taxon>Eukaryota</taxon>
        <taxon>Fungi</taxon>
        <taxon>Dikarya</taxon>
        <taxon>Ascomycota</taxon>
        <taxon>Pezizomycotina</taxon>
        <taxon>Eurotiomycetes</taxon>
        <taxon>Eurotiomycetidae</taxon>
        <taxon>Eurotiales</taxon>
        <taxon>Aspergillaceae</taxon>
        <taxon>Aspergillus</taxon>
        <taxon>Aspergillus subgen. Nidulantes</taxon>
    </lineage>
</organism>
<dbReference type="OMA" id="YSIFMPL"/>
<dbReference type="GO" id="GO:0044773">
    <property type="term" value="P:mitotic DNA damage checkpoint signaling"/>
    <property type="evidence" value="ECO:0007669"/>
    <property type="project" value="TreeGrafter"/>
</dbReference>
<evidence type="ECO:0000313" key="2">
    <source>
        <dbReference type="EMBL" id="CEL10373.1"/>
    </source>
</evidence>
<reference evidence="3" key="1">
    <citation type="journal article" date="2016" name="Genome Announc.">
        <title>Draft genome sequences of fungus Aspergillus calidoustus.</title>
        <authorList>
            <person name="Horn F."/>
            <person name="Linde J."/>
            <person name="Mattern D.J."/>
            <person name="Walther G."/>
            <person name="Guthke R."/>
            <person name="Scherlach K."/>
            <person name="Martin K."/>
            <person name="Brakhage A.A."/>
            <person name="Petzke L."/>
            <person name="Valiante V."/>
        </authorList>
    </citation>
    <scope>NUCLEOTIDE SEQUENCE [LARGE SCALE GENOMIC DNA]</scope>
    <source>
        <strain evidence="3">SF006504</strain>
    </source>
</reference>
<protein>
    <recommendedName>
        <fullName evidence="1">Protein kinase domain-containing protein</fullName>
    </recommendedName>
</protein>
<dbReference type="InterPro" id="IPR000719">
    <property type="entry name" value="Prot_kinase_dom"/>
</dbReference>
<sequence length="946" mass="106890">MGLDAYEKLHQDIYREVYSKLERKESEALRFAPVGTAEQVLNTESLRRFYDSLLEPGHFTLDISKEDFVARIKERELPRFFAVVIISGCSITAARTAVLKLVASETTEAAGSRELSICTLPVSPHNLDTLFNQDTIAADKFSGKQAYFCPVIFRNKHEQVEDIEHRRLPYLEEHSIGKGSFGRVFKVKIAKGHFPGLGEQSGDGEPLEVARKDYELSSDASIEREIMEKILSRSSGSGFCPNILKTLGSLEFGRNVYSLFMPLALCDLWEYMTENHEARPNSIEERKDLIRCAMGLAEGLRFLHEGMGDDLACYHMDLKPANILIFRERPTDREPFCNIWKLSDFGMSRIKIRTREKDVNRWFVRRSQPDRGSASGTRNARGEGTYLAPESVARGRNMKAESDVWSLGCVLSVLLCYMGSGGKGVGQYAAERRNHADAVQYDTFFLPSRGALPARINPVVTRTHTQLIQAANDWNHLEGEIFFRVLRCVENDTFKVDQSKRCSANDVKEVLSAAFIDYCKLEESVQGVPPGRPLEKDGEDRRRRRIFRTDPCDTDVDFWCLSDVEAAKGCQISPDSSLVAYWTDREISLYSVDSLSFAVGNVRQSQQKYTLESQSFYWRSICLTEKYLVASTTEPTFHCYIFDLGDRNLTNPYEVEQPWPAISKLAISPDSGTFLCILKASDTAGKPSSLFAVPILRLIRIAKQLRSANGDLCQQSSASHLHNPASTGWDYPLSWAAEDITRLCFHNERHIYFVVLPPLMPMGGENQVQVVHVDLREKDVHILKVESQGLDSTARLLTTFSPFSHASTTCAVVIHERQLYIHDMRGEGHTTTIRKDIKGYRLRKVIVSANDAKLFLLARKTANHRMVLLEMKIPHLRPRELGFLPHLSEDDHLTLMLYEANGEECVIIAALAGKGQPGIYKFGVNSRRIRMLLENVIGVGIENRDS</sequence>
<dbReference type="InterPro" id="IPR008271">
    <property type="entry name" value="Ser/Thr_kinase_AS"/>
</dbReference>
<dbReference type="PROSITE" id="PS50011">
    <property type="entry name" value="PROTEIN_KINASE_DOM"/>
    <property type="match status" value="1"/>
</dbReference>
<name>A0A0U4ZL95_ASPCI</name>
<dbReference type="Pfam" id="PF00069">
    <property type="entry name" value="Pkinase"/>
    <property type="match status" value="1"/>
</dbReference>
<dbReference type="CDD" id="cd00180">
    <property type="entry name" value="PKc"/>
    <property type="match status" value="1"/>
</dbReference>
<dbReference type="STRING" id="454130.A0A0U4ZL95"/>
<evidence type="ECO:0000259" key="1">
    <source>
        <dbReference type="PROSITE" id="PS50011"/>
    </source>
</evidence>
<dbReference type="Proteomes" id="UP000054771">
    <property type="component" value="Unassembled WGS sequence"/>
</dbReference>
<dbReference type="AlphaFoldDB" id="A0A0U4ZL95"/>
<dbReference type="InterPro" id="IPR011009">
    <property type="entry name" value="Kinase-like_dom_sf"/>
</dbReference>
<gene>
    <name evidence="2" type="ORF">ASPCAL13494</name>
</gene>